<protein>
    <submittedName>
        <fullName evidence="2">Uncharacterized protein</fullName>
    </submittedName>
</protein>
<gene>
    <name evidence="2" type="ORF">NDU88_005796</name>
</gene>
<proteinExistence type="predicted"/>
<feature type="compositionally biased region" description="Basic and acidic residues" evidence="1">
    <location>
        <begin position="86"/>
        <end position="98"/>
    </location>
</feature>
<evidence type="ECO:0000256" key="1">
    <source>
        <dbReference type="SAM" id="MobiDB-lite"/>
    </source>
</evidence>
<reference evidence="2" key="1">
    <citation type="journal article" date="2022" name="bioRxiv">
        <title>Sequencing and chromosome-scale assembly of the giantPleurodeles waltlgenome.</title>
        <authorList>
            <person name="Brown T."/>
            <person name="Elewa A."/>
            <person name="Iarovenko S."/>
            <person name="Subramanian E."/>
            <person name="Araus A.J."/>
            <person name="Petzold A."/>
            <person name="Susuki M."/>
            <person name="Suzuki K.-i.T."/>
            <person name="Hayashi T."/>
            <person name="Toyoda A."/>
            <person name="Oliveira C."/>
            <person name="Osipova E."/>
            <person name="Leigh N.D."/>
            <person name="Simon A."/>
            <person name="Yun M.H."/>
        </authorList>
    </citation>
    <scope>NUCLEOTIDE SEQUENCE</scope>
    <source>
        <strain evidence="2">20211129_DDA</strain>
        <tissue evidence="2">Liver</tissue>
    </source>
</reference>
<dbReference type="EMBL" id="JANPWB010000013">
    <property type="protein sequence ID" value="KAJ1108420.1"/>
    <property type="molecule type" value="Genomic_DNA"/>
</dbReference>
<dbReference type="Proteomes" id="UP001066276">
    <property type="component" value="Chromosome 9"/>
</dbReference>
<feature type="compositionally biased region" description="Basic and acidic residues" evidence="1">
    <location>
        <begin position="167"/>
        <end position="179"/>
    </location>
</feature>
<sequence>MAQRPLSSHLCSPILAYDPNPNEDGVPANVQLNPQIEHMGAPEEDASNWRWPRSAHRDEDCFPRSHDDDEADTFPENPDIQVSSGTKKEDGLHTVGEEKDAEEPGSVENDRKKKTDDNRRTGNHGVHSEAADPRRKGRNGDTPKDRNAPGGTWLTKDAFNWRWPRGVHRDEDGFPRSHDDDEADTFPENPDMTVSSGTKKEDGLHTVGEEKDA</sequence>
<feature type="region of interest" description="Disordered" evidence="1">
    <location>
        <begin position="1"/>
        <end position="213"/>
    </location>
</feature>
<feature type="compositionally biased region" description="Polar residues" evidence="1">
    <location>
        <begin position="1"/>
        <end position="10"/>
    </location>
</feature>
<keyword evidence="3" id="KW-1185">Reference proteome</keyword>
<feature type="compositionally biased region" description="Basic and acidic residues" evidence="1">
    <location>
        <begin position="55"/>
        <end position="67"/>
    </location>
</feature>
<name>A0AAV7MXC5_PLEWA</name>
<feature type="compositionally biased region" description="Basic and acidic residues" evidence="1">
    <location>
        <begin position="198"/>
        <end position="213"/>
    </location>
</feature>
<comment type="caution">
    <text evidence="2">The sequence shown here is derived from an EMBL/GenBank/DDBJ whole genome shotgun (WGS) entry which is preliminary data.</text>
</comment>
<feature type="compositionally biased region" description="Basic and acidic residues" evidence="1">
    <location>
        <begin position="108"/>
        <end position="147"/>
    </location>
</feature>
<evidence type="ECO:0000313" key="3">
    <source>
        <dbReference type="Proteomes" id="UP001066276"/>
    </source>
</evidence>
<organism evidence="2 3">
    <name type="scientific">Pleurodeles waltl</name>
    <name type="common">Iberian ribbed newt</name>
    <dbReference type="NCBI Taxonomy" id="8319"/>
    <lineage>
        <taxon>Eukaryota</taxon>
        <taxon>Metazoa</taxon>
        <taxon>Chordata</taxon>
        <taxon>Craniata</taxon>
        <taxon>Vertebrata</taxon>
        <taxon>Euteleostomi</taxon>
        <taxon>Amphibia</taxon>
        <taxon>Batrachia</taxon>
        <taxon>Caudata</taxon>
        <taxon>Salamandroidea</taxon>
        <taxon>Salamandridae</taxon>
        <taxon>Pleurodelinae</taxon>
        <taxon>Pleurodeles</taxon>
    </lineage>
</organism>
<evidence type="ECO:0000313" key="2">
    <source>
        <dbReference type="EMBL" id="KAJ1108420.1"/>
    </source>
</evidence>
<accession>A0AAV7MXC5</accession>
<dbReference type="AlphaFoldDB" id="A0AAV7MXC5"/>